<name>A0A1F5FFD0_9BACT</name>
<evidence type="ECO:0000313" key="1">
    <source>
        <dbReference type="EMBL" id="OGD78303.1"/>
    </source>
</evidence>
<gene>
    <name evidence="1" type="ORF">A2Y64_07075</name>
</gene>
<dbReference type="EMBL" id="MFAF01000041">
    <property type="protein sequence ID" value="OGD78303.1"/>
    <property type="molecule type" value="Genomic_DNA"/>
</dbReference>
<dbReference type="AlphaFoldDB" id="A0A1F5FFD0"/>
<comment type="caution">
    <text evidence="1">The sequence shown here is derived from an EMBL/GenBank/DDBJ whole genome shotgun (WGS) entry which is preliminary data.</text>
</comment>
<protein>
    <submittedName>
        <fullName evidence="1">Uncharacterized protein</fullName>
    </submittedName>
</protein>
<sequence length="213" mass="23972">MRLNDASLYYWDGESYDWSQILYWNVDHSPSGPGEAVNLDLSDGAGGFLAVDFHYNDAGWDWWAEVDQVVISDDSRADLLTEQFESSFPPGDWTVVNYQTYGWARNDSCYRTNYAGGSGYCADADSDWWYPQDTHLISPPVDCSGSTSVDLNFYASYNDIGGGDYFEVLLGVAEETETVTEDEFDDLSNWTAVDEGEYLDIQNTTWGEIKASF</sequence>
<reference evidence="1 2" key="1">
    <citation type="journal article" date="2016" name="Nat. Commun.">
        <title>Thousands of microbial genomes shed light on interconnected biogeochemical processes in an aquifer system.</title>
        <authorList>
            <person name="Anantharaman K."/>
            <person name="Brown C.T."/>
            <person name="Hug L.A."/>
            <person name="Sharon I."/>
            <person name="Castelle C.J."/>
            <person name="Probst A.J."/>
            <person name="Thomas B.C."/>
            <person name="Singh A."/>
            <person name="Wilkins M.J."/>
            <person name="Karaoz U."/>
            <person name="Brodie E.L."/>
            <person name="Williams K.H."/>
            <person name="Hubbard S.S."/>
            <person name="Banfield J.F."/>
        </authorList>
    </citation>
    <scope>NUCLEOTIDE SEQUENCE [LARGE SCALE GENOMIC DNA]</scope>
</reference>
<accession>A0A1F5FFD0</accession>
<proteinExistence type="predicted"/>
<dbReference type="Proteomes" id="UP000177187">
    <property type="component" value="Unassembled WGS sequence"/>
</dbReference>
<evidence type="ECO:0000313" key="2">
    <source>
        <dbReference type="Proteomes" id="UP000177187"/>
    </source>
</evidence>
<organism evidence="1 2">
    <name type="scientific">Candidatus Coatesbacteria bacterium RBG_13_66_14</name>
    <dbReference type="NCBI Taxonomy" id="1817816"/>
    <lineage>
        <taxon>Bacteria</taxon>
        <taxon>Candidatus Coatesiibacteriota</taxon>
    </lineage>
</organism>